<gene>
    <name evidence="2" type="ORF">A9W98_25090</name>
    <name evidence="3" type="ORF">AWC08_25405</name>
</gene>
<dbReference type="Proteomes" id="UP000193928">
    <property type="component" value="Unassembled WGS sequence"/>
</dbReference>
<evidence type="ECO:0000313" key="3">
    <source>
        <dbReference type="EMBL" id="ORV85574.1"/>
    </source>
</evidence>
<dbReference type="RefSeq" id="WP_065135236.1">
    <property type="nucleotide sequence ID" value="NZ_JACKSU010000011.1"/>
</dbReference>
<organism evidence="2 4">
    <name type="scientific">Mycobacterium gordonae</name>
    <dbReference type="NCBI Taxonomy" id="1778"/>
    <lineage>
        <taxon>Bacteria</taxon>
        <taxon>Bacillati</taxon>
        <taxon>Actinomycetota</taxon>
        <taxon>Actinomycetes</taxon>
        <taxon>Mycobacteriales</taxon>
        <taxon>Mycobacteriaceae</taxon>
        <taxon>Mycobacterium</taxon>
    </lineage>
</organism>
<dbReference type="InterPro" id="IPR038332">
    <property type="entry name" value="PPE_sf"/>
</dbReference>
<sequence>MSIMLAQTDELAGAAGELLSINAMLRAGNAAAAVPTTGVVPAASDLVSMLAATQFATHAELFQQIAAEAAAVQEQLATTLGISANSYAVTEAANQALVG</sequence>
<evidence type="ECO:0000259" key="1">
    <source>
        <dbReference type="Pfam" id="PF00934"/>
    </source>
</evidence>
<evidence type="ECO:0000313" key="4">
    <source>
        <dbReference type="Proteomes" id="UP000093757"/>
    </source>
</evidence>
<accession>A0A1A6BDW0</accession>
<dbReference type="InterPro" id="IPR000084">
    <property type="entry name" value="PE-PGRS_N"/>
</dbReference>
<reference evidence="2 4" key="2">
    <citation type="submission" date="2016-06" db="EMBL/GenBank/DDBJ databases">
        <authorList>
            <person name="Kjaerup R.B."/>
            <person name="Dalgaard T.S."/>
            <person name="Juul-Madsen H.R."/>
        </authorList>
    </citation>
    <scope>NUCLEOTIDE SEQUENCE [LARGE SCALE GENOMIC DNA]</scope>
    <source>
        <strain evidence="2 4">1245752.6</strain>
    </source>
</reference>
<proteinExistence type="predicted"/>
<dbReference type="Proteomes" id="UP000093757">
    <property type="component" value="Unassembled WGS sequence"/>
</dbReference>
<dbReference type="Gene3D" id="1.10.287.850">
    <property type="entry name" value="HP0062-like domain"/>
    <property type="match status" value="1"/>
</dbReference>
<evidence type="ECO:0000313" key="5">
    <source>
        <dbReference type="Proteomes" id="UP000193928"/>
    </source>
</evidence>
<dbReference type="SUPFAM" id="SSF140459">
    <property type="entry name" value="PE/PPE dimer-like"/>
    <property type="match status" value="1"/>
</dbReference>
<dbReference type="AlphaFoldDB" id="A0A1A6BDW0"/>
<dbReference type="EMBL" id="MAEM01000365">
    <property type="protein sequence ID" value="OBS00424.1"/>
    <property type="molecule type" value="Genomic_DNA"/>
</dbReference>
<keyword evidence="5" id="KW-1185">Reference proteome</keyword>
<comment type="caution">
    <text evidence="2">The sequence shown here is derived from an EMBL/GenBank/DDBJ whole genome shotgun (WGS) entry which is preliminary data.</text>
</comment>
<protein>
    <submittedName>
        <fullName evidence="2">PE family protein</fullName>
    </submittedName>
</protein>
<dbReference type="Pfam" id="PF00934">
    <property type="entry name" value="PE"/>
    <property type="match status" value="1"/>
</dbReference>
<dbReference type="EMBL" id="LQOY01000086">
    <property type="protein sequence ID" value="ORV85574.1"/>
    <property type="molecule type" value="Genomic_DNA"/>
</dbReference>
<name>A0A1A6BDW0_MYCGO</name>
<reference evidence="3 5" key="1">
    <citation type="submission" date="2016-01" db="EMBL/GenBank/DDBJ databases">
        <title>The new phylogeny of the genus Mycobacterium.</title>
        <authorList>
            <person name="Tarcisio F."/>
            <person name="Conor M."/>
            <person name="Antonella G."/>
            <person name="Elisabetta G."/>
            <person name="Giulia F.S."/>
            <person name="Sara T."/>
            <person name="Anna F."/>
            <person name="Clotilde B."/>
            <person name="Roberto B."/>
            <person name="Veronica D.S."/>
            <person name="Fabio R."/>
            <person name="Monica P."/>
            <person name="Olivier J."/>
            <person name="Enrico T."/>
            <person name="Nicola S."/>
        </authorList>
    </citation>
    <scope>NUCLEOTIDE SEQUENCE [LARGE SCALE GENOMIC DNA]</scope>
    <source>
        <strain evidence="3 5">DSM 44160</strain>
    </source>
</reference>
<evidence type="ECO:0000313" key="2">
    <source>
        <dbReference type="EMBL" id="OBS00424.1"/>
    </source>
</evidence>
<feature type="domain" description="PE" evidence="1">
    <location>
        <begin position="4"/>
        <end position="94"/>
    </location>
</feature>